<dbReference type="InterPro" id="IPR013783">
    <property type="entry name" value="Ig-like_fold"/>
</dbReference>
<dbReference type="Pfam" id="PF18911">
    <property type="entry name" value="PKD_4"/>
    <property type="match status" value="1"/>
</dbReference>
<dbReference type="EMBL" id="CP133568">
    <property type="protein sequence ID" value="WMT01059.1"/>
    <property type="molecule type" value="Genomic_DNA"/>
</dbReference>
<dbReference type="InterPro" id="IPR022409">
    <property type="entry name" value="PKD/Chitinase_dom"/>
</dbReference>
<sequence length="603" mass="61713">MNRRILSVAIGASLVCTALPGLAAELLTVDRPIEGRYIVVLKEQAARLSAENARGVADVPAVARGIAGQHRATVVRSYQHALRGFVVEADDAALSGLLKDPRVAFVEEDGYMSVEATQNNATWGLDRADQRNLPLSTTYTYDTDATGVHAYVVDTGLRADHTEFTGRIGNGYSSVPNDSSTTDCHGHGTHVAGTVAGTTWGIAKKATVHPVRVFGCGSSAPNSQIIAGIDWVTANHVKPAVANMSLGGPASAATDTAVTNLINAGVVAVVAAGNGNIDACTESPSRVPRAITVGASDRNDARSIWQFGQASSWGACLDLFAPGTDIVSAGIGSATASAPNSGTSMASPHVAGAAALYLATHPAATPDEVHAAIVDNSTPGKITDLRGSPNRLLYTLFSGGPGPGNQAPTANFSSSASGLTVNFTDSSSDSDGTIASRSWNFGDGTSSTATNPSKTYAAAGTYTVTLTVTDDDGASNTKTATVTVGSGGAQTYTNGTDVAIPDNNATGASSAIAVSGRTGNAPSNAQISVNIVHPYKGDLIVDLIAPDGSVYNLHNRSGGSADNVTGTFTRNLSTEALNGNWRLRARDLGPLDVGRIDTWSITF</sequence>
<dbReference type="SUPFAM" id="SSF49299">
    <property type="entry name" value="PKD domain"/>
    <property type="match status" value="1"/>
</dbReference>
<dbReference type="CDD" id="cd04077">
    <property type="entry name" value="Peptidases_S8_PCSK9_ProteinaseK_like"/>
    <property type="match status" value="1"/>
</dbReference>
<evidence type="ECO:0000256" key="4">
    <source>
        <dbReference type="ARBA" id="ARBA00022825"/>
    </source>
</evidence>
<dbReference type="InterPro" id="IPR002884">
    <property type="entry name" value="P_dom"/>
</dbReference>
<dbReference type="Gene3D" id="2.60.120.260">
    <property type="entry name" value="Galactose-binding domain-like"/>
    <property type="match status" value="1"/>
</dbReference>
<evidence type="ECO:0000259" key="8">
    <source>
        <dbReference type="PROSITE" id="PS50093"/>
    </source>
</evidence>
<dbReference type="InterPro" id="IPR035986">
    <property type="entry name" value="PKD_dom_sf"/>
</dbReference>
<dbReference type="InterPro" id="IPR008979">
    <property type="entry name" value="Galactose-bd-like_sf"/>
</dbReference>
<organism evidence="10 11">
    <name type="scientific">Lysobacter yananisis</name>
    <dbReference type="NCBI Taxonomy" id="1003114"/>
    <lineage>
        <taxon>Bacteria</taxon>
        <taxon>Pseudomonadati</taxon>
        <taxon>Pseudomonadota</taxon>
        <taxon>Gammaproteobacteria</taxon>
        <taxon>Lysobacterales</taxon>
        <taxon>Lysobacteraceae</taxon>
        <taxon>Lysobacter</taxon>
    </lineage>
</organism>
<dbReference type="InterPro" id="IPR023827">
    <property type="entry name" value="Peptidase_S8_Asp-AS"/>
</dbReference>
<name>A0ABY9P3Z6_9GAMM</name>
<feature type="domain" description="PKD" evidence="8">
    <location>
        <begin position="404"/>
        <end position="484"/>
    </location>
</feature>
<dbReference type="PANTHER" id="PTHR43806">
    <property type="entry name" value="PEPTIDASE S8"/>
    <property type="match status" value="1"/>
</dbReference>
<evidence type="ECO:0000256" key="1">
    <source>
        <dbReference type="ARBA" id="ARBA00011073"/>
    </source>
</evidence>
<dbReference type="Pfam" id="PF00082">
    <property type="entry name" value="Peptidase_S8"/>
    <property type="match status" value="1"/>
</dbReference>
<dbReference type="InterPro" id="IPR000601">
    <property type="entry name" value="PKD_dom"/>
</dbReference>
<dbReference type="InterPro" id="IPR034193">
    <property type="entry name" value="PCSK9_ProteinaseK-like"/>
</dbReference>
<keyword evidence="11" id="KW-1185">Reference proteome</keyword>
<feature type="chain" id="PRO_5046251858" evidence="7">
    <location>
        <begin position="24"/>
        <end position="603"/>
    </location>
</feature>
<dbReference type="InterPro" id="IPR037045">
    <property type="entry name" value="S8pro/Inhibitor_I9_sf"/>
</dbReference>
<dbReference type="Gene3D" id="3.40.50.200">
    <property type="entry name" value="Peptidase S8/S53 domain"/>
    <property type="match status" value="1"/>
</dbReference>
<dbReference type="SUPFAM" id="SSF52743">
    <property type="entry name" value="Subtilisin-like"/>
    <property type="match status" value="1"/>
</dbReference>
<evidence type="ECO:0000256" key="2">
    <source>
        <dbReference type="ARBA" id="ARBA00022670"/>
    </source>
</evidence>
<dbReference type="Pfam" id="PF05922">
    <property type="entry name" value="Inhibitor_I9"/>
    <property type="match status" value="1"/>
</dbReference>
<dbReference type="SMART" id="SM00089">
    <property type="entry name" value="PKD"/>
    <property type="match status" value="1"/>
</dbReference>
<dbReference type="Pfam" id="PF01483">
    <property type="entry name" value="P_proprotein"/>
    <property type="match status" value="1"/>
</dbReference>
<dbReference type="SUPFAM" id="SSF49785">
    <property type="entry name" value="Galactose-binding domain-like"/>
    <property type="match status" value="1"/>
</dbReference>
<feature type="active site" description="Charge relay system" evidence="5">
    <location>
        <position position="187"/>
    </location>
</feature>
<reference evidence="10 11" key="1">
    <citation type="submission" date="2023-08" db="EMBL/GenBank/DDBJ databases">
        <title>The whole genome sequence of Lysobacter yananisis.</title>
        <authorList>
            <person name="Sun H."/>
        </authorList>
    </citation>
    <scope>NUCLEOTIDE SEQUENCE [LARGE SCALE GENOMIC DNA]</scope>
    <source>
        <strain evidence="10 11">SNNU513</strain>
    </source>
</reference>
<feature type="signal peptide" evidence="7">
    <location>
        <begin position="1"/>
        <end position="23"/>
    </location>
</feature>
<evidence type="ECO:0000313" key="10">
    <source>
        <dbReference type="EMBL" id="WMT01059.1"/>
    </source>
</evidence>
<dbReference type="PROSITE" id="PS00138">
    <property type="entry name" value="SUBTILASE_SER"/>
    <property type="match status" value="1"/>
</dbReference>
<dbReference type="PRINTS" id="PR00723">
    <property type="entry name" value="SUBTILISIN"/>
</dbReference>
<dbReference type="CDD" id="cd00146">
    <property type="entry name" value="PKD"/>
    <property type="match status" value="1"/>
</dbReference>
<keyword evidence="7" id="KW-0732">Signal</keyword>
<dbReference type="InterPro" id="IPR015500">
    <property type="entry name" value="Peptidase_S8_subtilisin-rel"/>
</dbReference>
<dbReference type="InterPro" id="IPR010259">
    <property type="entry name" value="S8pro/Inhibitor_I9"/>
</dbReference>
<dbReference type="Gene3D" id="3.30.70.80">
    <property type="entry name" value="Peptidase S8 propeptide/proteinase inhibitor I9"/>
    <property type="match status" value="1"/>
</dbReference>
<dbReference type="InterPro" id="IPR022398">
    <property type="entry name" value="Peptidase_S8_His-AS"/>
</dbReference>
<evidence type="ECO:0000259" key="9">
    <source>
        <dbReference type="PROSITE" id="PS51829"/>
    </source>
</evidence>
<dbReference type="PROSITE" id="PS00136">
    <property type="entry name" value="SUBTILASE_ASP"/>
    <property type="match status" value="1"/>
</dbReference>
<keyword evidence="2 5" id="KW-0645">Protease</keyword>
<feature type="domain" description="P/Homo B" evidence="9">
    <location>
        <begin position="487"/>
        <end position="603"/>
    </location>
</feature>
<evidence type="ECO:0000256" key="3">
    <source>
        <dbReference type="ARBA" id="ARBA00022801"/>
    </source>
</evidence>
<dbReference type="PANTHER" id="PTHR43806:SF11">
    <property type="entry name" value="CEREVISIN-RELATED"/>
    <property type="match status" value="1"/>
</dbReference>
<dbReference type="PROSITE" id="PS00137">
    <property type="entry name" value="SUBTILASE_HIS"/>
    <property type="match status" value="1"/>
</dbReference>
<proteinExistence type="inferred from homology"/>
<evidence type="ECO:0000313" key="11">
    <source>
        <dbReference type="Proteomes" id="UP001229313"/>
    </source>
</evidence>
<feature type="active site" description="Charge relay system" evidence="5">
    <location>
        <position position="344"/>
    </location>
</feature>
<keyword evidence="3 5" id="KW-0378">Hydrolase</keyword>
<dbReference type="InterPro" id="IPR036852">
    <property type="entry name" value="Peptidase_S8/S53_dom_sf"/>
</dbReference>
<evidence type="ECO:0000256" key="6">
    <source>
        <dbReference type="RuleBase" id="RU003355"/>
    </source>
</evidence>
<dbReference type="Gene3D" id="2.60.40.10">
    <property type="entry name" value="Immunoglobulins"/>
    <property type="match status" value="1"/>
</dbReference>
<dbReference type="InterPro" id="IPR000209">
    <property type="entry name" value="Peptidase_S8/S53_dom"/>
</dbReference>
<comment type="similarity">
    <text evidence="1 5 6">Belongs to the peptidase S8 family.</text>
</comment>
<dbReference type="InterPro" id="IPR050131">
    <property type="entry name" value="Peptidase_S8_subtilisin-like"/>
</dbReference>
<evidence type="ECO:0000256" key="5">
    <source>
        <dbReference type="PROSITE-ProRule" id="PRU01240"/>
    </source>
</evidence>
<dbReference type="SUPFAM" id="SSF54897">
    <property type="entry name" value="Protease propeptides/inhibitors"/>
    <property type="match status" value="1"/>
</dbReference>
<dbReference type="PROSITE" id="PS51829">
    <property type="entry name" value="P_HOMO_B"/>
    <property type="match status" value="1"/>
</dbReference>
<dbReference type="PROSITE" id="PS51892">
    <property type="entry name" value="SUBTILASE"/>
    <property type="match status" value="1"/>
</dbReference>
<gene>
    <name evidence="10" type="ORF">RDV84_13680</name>
</gene>
<evidence type="ECO:0000256" key="7">
    <source>
        <dbReference type="SAM" id="SignalP"/>
    </source>
</evidence>
<feature type="active site" description="Charge relay system" evidence="5">
    <location>
        <position position="154"/>
    </location>
</feature>
<dbReference type="InterPro" id="IPR023828">
    <property type="entry name" value="Peptidase_S8_Ser-AS"/>
</dbReference>
<accession>A0ABY9P3Z6</accession>
<dbReference type="RefSeq" id="WP_309150674.1">
    <property type="nucleotide sequence ID" value="NZ_CP133568.1"/>
</dbReference>
<dbReference type="PROSITE" id="PS50093">
    <property type="entry name" value="PKD"/>
    <property type="match status" value="1"/>
</dbReference>
<keyword evidence="4 5" id="KW-0720">Serine protease</keyword>
<protein>
    <submittedName>
        <fullName evidence="10">S8 family serine peptidase</fullName>
    </submittedName>
</protein>
<dbReference type="Proteomes" id="UP001229313">
    <property type="component" value="Chromosome"/>
</dbReference>